<accession>A0A9W8C918</accession>
<dbReference type="Proteomes" id="UP001059041">
    <property type="component" value="Linkage Group LG4"/>
</dbReference>
<evidence type="ECO:0000256" key="1">
    <source>
        <dbReference type="SAM" id="MobiDB-lite"/>
    </source>
</evidence>
<sequence>VTLQKLPILSKDWFSDLKKFLTETSVILSFHHFHFELLLPPAGWDIYKFLDVTGGQSGCLWQHIKLLGRKPYYQDLIRHHGHKSSEMGQQMRERQKEKGHG</sequence>
<dbReference type="EMBL" id="JAFHDT010000004">
    <property type="protein sequence ID" value="KAI7811152.1"/>
    <property type="molecule type" value="Genomic_DNA"/>
</dbReference>
<keyword evidence="3" id="KW-1185">Reference proteome</keyword>
<protein>
    <submittedName>
        <fullName evidence="2">Uncharacterized protein</fullName>
    </submittedName>
</protein>
<feature type="compositionally biased region" description="Basic and acidic residues" evidence="1">
    <location>
        <begin position="91"/>
        <end position="101"/>
    </location>
</feature>
<feature type="non-terminal residue" evidence="2">
    <location>
        <position position="1"/>
    </location>
</feature>
<comment type="caution">
    <text evidence="2">The sequence shown here is derived from an EMBL/GenBank/DDBJ whole genome shotgun (WGS) entry which is preliminary data.</text>
</comment>
<evidence type="ECO:0000313" key="3">
    <source>
        <dbReference type="Proteomes" id="UP001059041"/>
    </source>
</evidence>
<proteinExistence type="predicted"/>
<name>A0A9W8C918_TRIRA</name>
<reference evidence="2" key="1">
    <citation type="submission" date="2021-02" db="EMBL/GenBank/DDBJ databases">
        <title>Comparative genomics reveals that relaxation of natural selection precedes convergent phenotypic evolution of cavefish.</title>
        <authorList>
            <person name="Peng Z."/>
        </authorList>
    </citation>
    <scope>NUCLEOTIDE SEQUENCE</scope>
    <source>
        <tissue evidence="2">Muscle</tissue>
    </source>
</reference>
<dbReference type="AlphaFoldDB" id="A0A9W8C918"/>
<feature type="region of interest" description="Disordered" evidence="1">
    <location>
        <begin position="81"/>
        <end position="101"/>
    </location>
</feature>
<evidence type="ECO:0000313" key="2">
    <source>
        <dbReference type="EMBL" id="KAI7811152.1"/>
    </source>
</evidence>
<gene>
    <name evidence="2" type="ORF">IRJ41_010984</name>
</gene>
<organism evidence="2 3">
    <name type="scientific">Triplophysa rosa</name>
    <name type="common">Cave loach</name>
    <dbReference type="NCBI Taxonomy" id="992332"/>
    <lineage>
        <taxon>Eukaryota</taxon>
        <taxon>Metazoa</taxon>
        <taxon>Chordata</taxon>
        <taxon>Craniata</taxon>
        <taxon>Vertebrata</taxon>
        <taxon>Euteleostomi</taxon>
        <taxon>Actinopterygii</taxon>
        <taxon>Neopterygii</taxon>
        <taxon>Teleostei</taxon>
        <taxon>Ostariophysi</taxon>
        <taxon>Cypriniformes</taxon>
        <taxon>Nemacheilidae</taxon>
        <taxon>Triplophysa</taxon>
    </lineage>
</organism>